<dbReference type="AlphaFoldDB" id="A0A423T0J0"/>
<dbReference type="EMBL" id="QCYY01002484">
    <property type="protein sequence ID" value="ROT70010.1"/>
    <property type="molecule type" value="Genomic_DNA"/>
</dbReference>
<feature type="domain" description="C2H2-type" evidence="9">
    <location>
        <begin position="220"/>
        <end position="244"/>
    </location>
</feature>
<evidence type="ECO:0000256" key="1">
    <source>
        <dbReference type="ARBA" id="ARBA00022723"/>
    </source>
</evidence>
<feature type="domain" description="C2H2-type" evidence="9">
    <location>
        <begin position="984"/>
        <end position="1007"/>
    </location>
</feature>
<dbReference type="PANTHER" id="PTHR24388:SF104">
    <property type="entry name" value="AT-RICH BINDING PROTEIN-RELATED"/>
    <property type="match status" value="1"/>
</dbReference>
<dbReference type="PANTHER" id="PTHR24388">
    <property type="entry name" value="ZINC FINGER PROTEIN"/>
    <property type="match status" value="1"/>
</dbReference>
<reference evidence="10 11" key="2">
    <citation type="submission" date="2019-01" db="EMBL/GenBank/DDBJ databases">
        <title>The decoding of complex shrimp genome reveals the adaptation for benthos swimmer, frequently molting mechanism and breeding impact on genome.</title>
        <authorList>
            <person name="Sun Y."/>
            <person name="Gao Y."/>
            <person name="Yu Y."/>
        </authorList>
    </citation>
    <scope>NUCLEOTIDE SEQUENCE [LARGE SCALE GENOMIC DNA]</scope>
    <source>
        <tissue evidence="10">Muscle</tissue>
    </source>
</reference>
<evidence type="ECO:0000256" key="5">
    <source>
        <dbReference type="ARBA" id="ARBA00023242"/>
    </source>
</evidence>
<protein>
    <recommendedName>
        <fullName evidence="9">C2H2-type domain-containing protein</fullName>
    </recommendedName>
</protein>
<dbReference type="SMART" id="SM00355">
    <property type="entry name" value="ZnF_C2H2"/>
    <property type="match status" value="23"/>
</dbReference>
<evidence type="ECO:0000256" key="2">
    <source>
        <dbReference type="ARBA" id="ARBA00022737"/>
    </source>
</evidence>
<dbReference type="InterPro" id="IPR036236">
    <property type="entry name" value="Znf_C2H2_sf"/>
</dbReference>
<keyword evidence="5" id="KW-0539">Nucleus</keyword>
<accession>A0A423T0J0</accession>
<comment type="similarity">
    <text evidence="6">Belongs to the snail C2H2-type zinc-finger protein family.</text>
</comment>
<evidence type="ECO:0000259" key="9">
    <source>
        <dbReference type="PROSITE" id="PS50157"/>
    </source>
</evidence>
<feature type="domain" description="C2H2-type" evidence="9">
    <location>
        <begin position="261"/>
        <end position="284"/>
    </location>
</feature>
<feature type="domain" description="C2H2-type" evidence="9">
    <location>
        <begin position="897"/>
        <end position="925"/>
    </location>
</feature>
<dbReference type="GO" id="GO:0008270">
    <property type="term" value="F:zinc ion binding"/>
    <property type="evidence" value="ECO:0007669"/>
    <property type="project" value="UniProtKB-KW"/>
</dbReference>
<keyword evidence="1" id="KW-0479">Metal-binding</keyword>
<feature type="domain" description="C2H2-type" evidence="9">
    <location>
        <begin position="927"/>
        <end position="955"/>
    </location>
</feature>
<dbReference type="PROSITE" id="PS00028">
    <property type="entry name" value="ZINC_FINGER_C2H2_1"/>
    <property type="match status" value="14"/>
</dbReference>
<feature type="compositionally biased region" description="Low complexity" evidence="8">
    <location>
        <begin position="1027"/>
        <end position="1044"/>
    </location>
</feature>
<feature type="domain" description="C2H2-type" evidence="9">
    <location>
        <begin position="191"/>
        <end position="219"/>
    </location>
</feature>
<feature type="region of interest" description="Disordered" evidence="8">
    <location>
        <begin position="1025"/>
        <end position="1044"/>
    </location>
</feature>
<evidence type="ECO:0000256" key="8">
    <source>
        <dbReference type="SAM" id="MobiDB-lite"/>
    </source>
</evidence>
<sequence length="1119" mass="124425">MLQGDVGVVTIGLVDNSSANNCLEGAAQGAVTVFDPSEGTRLRRRRPASYRPCDLCGVIPFGDIDRHVAEYHPEALVRACALCDMRFRTFRQLGGHVLRVHGPSFLSACSECFTDAGAFTAHLNGAHAEIPTAFMCVVCRHSFLNVGDYCSHMLTHQAEASVQATNRQEEEGGAASLADALSGSSVQDDRNECSHCQKKFKSITAMKRHMQRSHGLARNIRCTKCGEKFHSGRELAQHKSSRHAELVKCTYCGKQMSERPHACNSCGAAFSRPSELTTHLARTHGLHHRTRRYFRSALPDSLNAATEAILGESGNQNLDVQVVTGGGEDGAQLITEVGEDGHVVHVVQSEASLQMVQALSQELDKEQQHDVTNDQGDMQGNDEGLLEGVKEGSLAVSPGDEVLQLLDAAPNLRSYLSLSRDSWGRWALACRSCGHTLTSARSVASHRCHYECGRCGAEESTLAGLKLHLAACATQRDRGGSAQGTLHRCQFCAATLADEQLLKEHRDEHVNDCLKKYAELLKEKGLAEAPSAEPQSLPRRGRPRKMTDCTNCKLVFASMADLSFHMKLSHPDELPHVCRLCPERFLHKKQLQLHIVEHFLGSFSCEFCSVHFGKKYPFLRHMEAQHTGDFLIKCEFCEFTTGSFDEYRRHRHEPHQAGQGDVDEAVTCEQCGELHPRDETEEHLEEHRVIQKPVPLPAQLSAPRRIVRRRKRGRLSKMQVQRCLDCKLVFSSAAALSRHNYSLHPYKFANECVMCGHRFKGKRALELHVEGHRSGSCWCPICKLRFRHRHHVESHFSKDHADVTSIPCEYCESRLTSYSKYIYHCQTAHADLLEDRADLTCSECGEKLASRILMNQHLAREHGLKKLNAPKQECPVCKKFFVHVDVHMNLHTRAIQFPCEDCGEVFFQRSSLLAHHKLRHDPSARAHACKVCGKSFISSALLRTHDEQVHLHKRQFFCEICGKRYKNKSALTYHLKVHRGERPYKCQECGQGFHRPSMLKTHMEGTHHLPYAYLYRKPQRRAGTGLGAPKALGAEPEGGEAAPLTSTDLDLGVTKAVVIGDEVGIGGMSVVGDMGMVEGVEGVGMEGVAGVESVGVPMGESQIITVEEGVYIIQVMDDT</sequence>
<evidence type="ECO:0000256" key="6">
    <source>
        <dbReference type="ARBA" id="ARBA00037948"/>
    </source>
</evidence>
<keyword evidence="4" id="KW-0862">Zinc</keyword>
<feature type="domain" description="C2H2-type" evidence="9">
    <location>
        <begin position="956"/>
        <end position="983"/>
    </location>
</feature>
<feature type="domain" description="C2H2-type" evidence="9">
    <location>
        <begin position="547"/>
        <end position="575"/>
    </location>
</feature>
<comment type="caution">
    <text evidence="10">The sequence shown here is derived from an EMBL/GenBank/DDBJ whole genome shotgun (WGS) entry which is preliminary data.</text>
</comment>
<keyword evidence="11" id="KW-1185">Reference proteome</keyword>
<organism evidence="10 11">
    <name type="scientific">Penaeus vannamei</name>
    <name type="common">Whiteleg shrimp</name>
    <name type="synonym">Litopenaeus vannamei</name>
    <dbReference type="NCBI Taxonomy" id="6689"/>
    <lineage>
        <taxon>Eukaryota</taxon>
        <taxon>Metazoa</taxon>
        <taxon>Ecdysozoa</taxon>
        <taxon>Arthropoda</taxon>
        <taxon>Crustacea</taxon>
        <taxon>Multicrustacea</taxon>
        <taxon>Malacostraca</taxon>
        <taxon>Eumalacostraca</taxon>
        <taxon>Eucarida</taxon>
        <taxon>Decapoda</taxon>
        <taxon>Dendrobranchiata</taxon>
        <taxon>Penaeoidea</taxon>
        <taxon>Penaeidae</taxon>
        <taxon>Penaeus</taxon>
    </lineage>
</organism>
<feature type="domain" description="C2H2-type" evidence="9">
    <location>
        <begin position="603"/>
        <end position="631"/>
    </location>
</feature>
<evidence type="ECO:0000256" key="4">
    <source>
        <dbReference type="ARBA" id="ARBA00022833"/>
    </source>
</evidence>
<dbReference type="OrthoDB" id="10004641at2759"/>
<evidence type="ECO:0000313" key="11">
    <source>
        <dbReference type="Proteomes" id="UP000283509"/>
    </source>
</evidence>
<evidence type="ECO:0000256" key="3">
    <source>
        <dbReference type="ARBA" id="ARBA00022771"/>
    </source>
</evidence>
<feature type="domain" description="C2H2-type" evidence="9">
    <location>
        <begin position="134"/>
        <end position="161"/>
    </location>
</feature>
<dbReference type="PROSITE" id="PS50157">
    <property type="entry name" value="ZINC_FINGER_C2H2_2"/>
    <property type="match status" value="10"/>
</dbReference>
<keyword evidence="2" id="KW-0677">Repeat</keyword>
<proteinExistence type="inferred from homology"/>
<dbReference type="SUPFAM" id="SSF57667">
    <property type="entry name" value="beta-beta-alpha zinc fingers"/>
    <property type="match status" value="5"/>
</dbReference>
<dbReference type="FunFam" id="3.30.160.60:FF:000624">
    <property type="entry name" value="zinc finger protein 697"/>
    <property type="match status" value="1"/>
</dbReference>
<dbReference type="Pfam" id="PF00096">
    <property type="entry name" value="zf-C2H2"/>
    <property type="match status" value="5"/>
</dbReference>
<dbReference type="InterPro" id="IPR050527">
    <property type="entry name" value="Snail/Krueppel_Znf"/>
</dbReference>
<name>A0A423T0J0_PENVA</name>
<dbReference type="InterPro" id="IPR013087">
    <property type="entry name" value="Znf_C2H2_type"/>
</dbReference>
<dbReference type="Proteomes" id="UP000283509">
    <property type="component" value="Unassembled WGS sequence"/>
</dbReference>
<dbReference type="GO" id="GO:0000978">
    <property type="term" value="F:RNA polymerase II cis-regulatory region sequence-specific DNA binding"/>
    <property type="evidence" value="ECO:0007669"/>
    <property type="project" value="TreeGrafter"/>
</dbReference>
<gene>
    <name evidence="10" type="ORF">C7M84_011725</name>
</gene>
<evidence type="ECO:0000313" key="10">
    <source>
        <dbReference type="EMBL" id="ROT70010.1"/>
    </source>
</evidence>
<reference evidence="10 11" key="1">
    <citation type="submission" date="2018-04" db="EMBL/GenBank/DDBJ databases">
        <authorList>
            <person name="Zhang X."/>
            <person name="Yuan J."/>
            <person name="Li F."/>
            <person name="Xiang J."/>
        </authorList>
    </citation>
    <scope>NUCLEOTIDE SEQUENCE [LARGE SCALE GENOMIC DNA]</scope>
    <source>
        <tissue evidence="10">Muscle</tissue>
    </source>
</reference>
<keyword evidence="3 7" id="KW-0863">Zinc-finger</keyword>
<evidence type="ECO:0000256" key="7">
    <source>
        <dbReference type="PROSITE-ProRule" id="PRU00042"/>
    </source>
</evidence>
<dbReference type="Gene3D" id="3.30.160.60">
    <property type="entry name" value="Classic Zinc Finger"/>
    <property type="match status" value="7"/>
</dbReference>
<dbReference type="GO" id="GO:0000981">
    <property type="term" value="F:DNA-binding transcription factor activity, RNA polymerase II-specific"/>
    <property type="evidence" value="ECO:0007669"/>
    <property type="project" value="TreeGrafter"/>
</dbReference>